<proteinExistence type="predicted"/>
<evidence type="ECO:0000313" key="2">
    <source>
        <dbReference type="EMBL" id="SZF05406.1"/>
    </source>
</evidence>
<keyword evidence="1" id="KW-0732">Signal</keyword>
<sequence>MVCLLAFLLYTGTELAQKDRFVITSFEDNEPSYQSYEVNYQKLFPVPDKDSGIHSTSVKINGPGTYLTVYCSIKVSIKDLQEFVSKDLTKAQVGLGRGFSNDQSAEDECFNHVVNLDRERTERAIKLGIQEIQAPEPDSFPVSWLIQSDQCTKRLLISLAYQRRILCANGFGLRTLYRDKDLPTIKFDEPMEIAATVLDSQMIMRKTVKMKEMALGWNQGKLQVFSREVGNHWKQEPSHFEEPSLGWIISEFVRKGNAQVRDFVNKFDTRYHHKEYASEWIGVRRTVSHGLETYREFRHSKLHVKLRKFSPTPADGYLDDVKLRKLFGIY</sequence>
<dbReference type="AlphaFoldDB" id="A0A383V071"/>
<evidence type="ECO:0000256" key="1">
    <source>
        <dbReference type="SAM" id="SignalP"/>
    </source>
</evidence>
<organism evidence="2 3">
    <name type="scientific">Blumeria hordei</name>
    <name type="common">Barley powdery mildew</name>
    <name type="synonym">Blumeria graminis f. sp. hordei</name>
    <dbReference type="NCBI Taxonomy" id="2867405"/>
    <lineage>
        <taxon>Eukaryota</taxon>
        <taxon>Fungi</taxon>
        <taxon>Dikarya</taxon>
        <taxon>Ascomycota</taxon>
        <taxon>Pezizomycotina</taxon>
        <taxon>Leotiomycetes</taxon>
        <taxon>Erysiphales</taxon>
        <taxon>Erysiphaceae</taxon>
        <taxon>Blumeria</taxon>
    </lineage>
</organism>
<accession>A0A383V071</accession>
<dbReference type="EMBL" id="UNSH01000081">
    <property type="protein sequence ID" value="SZF05406.1"/>
    <property type="molecule type" value="Genomic_DNA"/>
</dbReference>
<evidence type="ECO:0000313" key="3">
    <source>
        <dbReference type="Proteomes" id="UP000275772"/>
    </source>
</evidence>
<feature type="chain" id="PRO_5016971167" evidence="1">
    <location>
        <begin position="17"/>
        <end position="330"/>
    </location>
</feature>
<gene>
    <name evidence="2" type="ORF">BLGHR1_16209</name>
</gene>
<dbReference type="Proteomes" id="UP000275772">
    <property type="component" value="Unassembled WGS sequence"/>
</dbReference>
<reference evidence="2 3" key="1">
    <citation type="submission" date="2017-11" db="EMBL/GenBank/DDBJ databases">
        <authorList>
            <person name="Kracher B."/>
        </authorList>
    </citation>
    <scope>NUCLEOTIDE SEQUENCE [LARGE SCALE GENOMIC DNA]</scope>
    <source>
        <strain evidence="2 3">RACE1</strain>
    </source>
</reference>
<name>A0A383V071_BLUHO</name>
<dbReference type="VEuPathDB" id="FungiDB:BLGHR1_16209"/>
<protein>
    <submittedName>
        <fullName evidence="2">Uncharacterized protein</fullName>
    </submittedName>
</protein>
<feature type="signal peptide" evidence="1">
    <location>
        <begin position="1"/>
        <end position="16"/>
    </location>
</feature>